<keyword evidence="6" id="KW-1185">Reference proteome</keyword>
<dbReference type="AlphaFoldDB" id="A0A388SC42"/>
<accession>A0A388SC42</accession>
<feature type="binding site" evidence="4">
    <location>
        <position position="208"/>
    </location>
    <ligand>
        <name>a divalent metal cation</name>
        <dbReference type="ChEBI" id="CHEBI:60240"/>
        <label>1</label>
    </ligand>
</feature>
<dbReference type="Pfam" id="PF01026">
    <property type="entry name" value="TatD_DNase"/>
    <property type="match status" value="1"/>
</dbReference>
<evidence type="ECO:0000256" key="2">
    <source>
        <dbReference type="ARBA" id="ARBA00022723"/>
    </source>
</evidence>
<dbReference type="Gene3D" id="3.20.20.140">
    <property type="entry name" value="Metal-dependent hydrolases"/>
    <property type="match status" value="1"/>
</dbReference>
<dbReference type="GO" id="GO:0004536">
    <property type="term" value="F:DNA nuclease activity"/>
    <property type="evidence" value="ECO:0007669"/>
    <property type="project" value="InterPro"/>
</dbReference>
<dbReference type="InterPro" id="IPR018228">
    <property type="entry name" value="DNase_TatD-rel_CS"/>
</dbReference>
<keyword evidence="2 4" id="KW-0479">Metal-binding</keyword>
<feature type="binding site" evidence="4">
    <location>
        <position position="158"/>
    </location>
    <ligand>
        <name>a divalent metal cation</name>
        <dbReference type="ChEBI" id="CHEBI:60240"/>
        <label>2</label>
    </ligand>
</feature>
<evidence type="ECO:0000256" key="3">
    <source>
        <dbReference type="ARBA" id="ARBA00022801"/>
    </source>
</evidence>
<dbReference type="InterPro" id="IPR001130">
    <property type="entry name" value="TatD-like"/>
</dbReference>
<sequence>MTGMRLFDSHCHINSKEFDEDREEVIARMKESGLTGAVVIGCEDPELKPLRALLSQHPGYLWGAWALHPEYQDVDHEPTVEEICSANADPNFVAVGETGLDYYWHKPPCPWQVERFLRHIEAAKRLGKPLIIHARDAESEAVDILKSENAGETGFVLHCFSSTAEVAKKALDAGGMIGINGNMTFKRSVAIQDACAAIPMDRILAETDCPYLAPVPKRGRRNEPSFVAYTVAKIAALHQIAAEEAARMTEANARRFFRLPPPVSGE</sequence>
<reference evidence="5 6" key="1">
    <citation type="journal article" date="2018" name="Int. J. Syst. Evol. Microbiol.">
        <title>Mesosutterella multiformis gen. nov., sp. nov., a member of the family Sutterellaceae and Sutterella megalosphaeroides sp. nov., isolated from human faeces.</title>
        <authorList>
            <person name="Sakamoto M."/>
            <person name="Ikeyama N."/>
            <person name="Kunihiro T."/>
            <person name="Iino T."/>
            <person name="Yuki M."/>
            <person name="Ohkuma M."/>
        </authorList>
    </citation>
    <scope>NUCLEOTIDE SEQUENCE [LARGE SCALE GENOMIC DNA]</scope>
    <source>
        <strain evidence="5 6">4NBBH2</strain>
    </source>
</reference>
<evidence type="ECO:0000256" key="4">
    <source>
        <dbReference type="PIRSR" id="PIRSR005902-1"/>
    </source>
</evidence>
<dbReference type="InterPro" id="IPR015991">
    <property type="entry name" value="TatD/YcfH-like"/>
</dbReference>
<dbReference type="EMBL" id="BGZJ01000001">
    <property type="protein sequence ID" value="GBO93785.1"/>
    <property type="molecule type" value="Genomic_DNA"/>
</dbReference>
<proteinExistence type="inferred from homology"/>
<dbReference type="PANTHER" id="PTHR46124">
    <property type="entry name" value="D-AMINOACYL-TRNA DEACYLASE"/>
    <property type="match status" value="1"/>
</dbReference>
<keyword evidence="3 5" id="KW-0378">Hydrolase</keyword>
<feature type="binding site" evidence="4">
    <location>
        <position position="12"/>
    </location>
    <ligand>
        <name>a divalent metal cation</name>
        <dbReference type="ChEBI" id="CHEBI:60240"/>
        <label>1</label>
    </ligand>
</feature>
<dbReference type="CDD" id="cd01310">
    <property type="entry name" value="TatD_DNAse"/>
    <property type="match status" value="1"/>
</dbReference>
<protein>
    <submittedName>
        <fullName evidence="5">Hydrolase TatD</fullName>
    </submittedName>
</protein>
<dbReference type="Proteomes" id="UP000266091">
    <property type="component" value="Unassembled WGS sequence"/>
</dbReference>
<dbReference type="PIRSF" id="PIRSF005902">
    <property type="entry name" value="DNase_TatD"/>
    <property type="match status" value="1"/>
</dbReference>
<comment type="caution">
    <text evidence="5">The sequence shown here is derived from an EMBL/GenBank/DDBJ whole genome shotgun (WGS) entry which is preliminary data.</text>
</comment>
<dbReference type="PROSITE" id="PS01137">
    <property type="entry name" value="TATD_1"/>
    <property type="match status" value="1"/>
</dbReference>
<feature type="binding site" evidence="4">
    <location>
        <position position="10"/>
    </location>
    <ligand>
        <name>a divalent metal cation</name>
        <dbReference type="ChEBI" id="CHEBI:60240"/>
        <label>1</label>
    </ligand>
</feature>
<dbReference type="PANTHER" id="PTHR46124:SF2">
    <property type="entry name" value="D-AMINOACYL-TRNA DEACYLASE"/>
    <property type="match status" value="1"/>
</dbReference>
<name>A0A388SC42_9BURK</name>
<dbReference type="SUPFAM" id="SSF51556">
    <property type="entry name" value="Metallo-dependent hydrolases"/>
    <property type="match status" value="1"/>
</dbReference>
<organism evidence="5 6">
    <name type="scientific">Mesosutterella multiformis</name>
    <dbReference type="NCBI Taxonomy" id="2259133"/>
    <lineage>
        <taxon>Bacteria</taxon>
        <taxon>Pseudomonadati</taxon>
        <taxon>Pseudomonadota</taxon>
        <taxon>Betaproteobacteria</taxon>
        <taxon>Burkholderiales</taxon>
        <taxon>Sutterellaceae</taxon>
        <taxon>Mesosutterella</taxon>
    </lineage>
</organism>
<gene>
    <name evidence="5" type="primary">tatD</name>
    <name evidence="5" type="ORF">MESMUL_11390</name>
</gene>
<feature type="binding site" evidence="4">
    <location>
        <position position="133"/>
    </location>
    <ligand>
        <name>a divalent metal cation</name>
        <dbReference type="ChEBI" id="CHEBI:60240"/>
        <label>2</label>
    </ligand>
</feature>
<dbReference type="FunFam" id="3.20.20.140:FF:000005">
    <property type="entry name" value="TatD family hydrolase"/>
    <property type="match status" value="1"/>
</dbReference>
<dbReference type="GO" id="GO:0046872">
    <property type="term" value="F:metal ion binding"/>
    <property type="evidence" value="ECO:0007669"/>
    <property type="project" value="UniProtKB-KW"/>
</dbReference>
<comment type="similarity">
    <text evidence="1">Belongs to the metallo-dependent hydrolases superfamily. TatD-type hydrolase family.</text>
</comment>
<dbReference type="NCBIfam" id="TIGR00010">
    <property type="entry name" value="YchF/TatD family DNA exonuclease"/>
    <property type="match status" value="1"/>
</dbReference>
<dbReference type="GO" id="GO:0005829">
    <property type="term" value="C:cytosol"/>
    <property type="evidence" value="ECO:0007669"/>
    <property type="project" value="TreeGrafter"/>
</dbReference>
<dbReference type="GO" id="GO:0016788">
    <property type="term" value="F:hydrolase activity, acting on ester bonds"/>
    <property type="evidence" value="ECO:0007669"/>
    <property type="project" value="InterPro"/>
</dbReference>
<evidence type="ECO:0000256" key="1">
    <source>
        <dbReference type="ARBA" id="ARBA00009275"/>
    </source>
</evidence>
<dbReference type="InterPro" id="IPR032466">
    <property type="entry name" value="Metal_Hydrolase"/>
</dbReference>
<evidence type="ECO:0000313" key="5">
    <source>
        <dbReference type="EMBL" id="GBO93785.1"/>
    </source>
</evidence>
<feature type="binding site" evidence="4">
    <location>
        <position position="97"/>
    </location>
    <ligand>
        <name>a divalent metal cation</name>
        <dbReference type="ChEBI" id="CHEBI:60240"/>
        <label>1</label>
    </ligand>
</feature>
<evidence type="ECO:0000313" key="6">
    <source>
        <dbReference type="Proteomes" id="UP000266091"/>
    </source>
</evidence>
<accession>A0A401LGY5</accession>